<evidence type="ECO:0000313" key="1">
    <source>
        <dbReference type="EMBL" id="OWZ14866.1"/>
    </source>
</evidence>
<dbReference type="AlphaFoldDB" id="A0A225WAV2"/>
<gene>
    <name evidence="1" type="ORF">PHMEG_00011577</name>
</gene>
<sequence length="404" mass="45783">MPNTVGEASTKKKCKYAMFVLVLFKSFQDLDDLIGCAECLDEQRWIDTYEQWIPQCSELTRAFMDNMADYYSGFATAKLRREAAVAAKQGDFNVDYDDTSTDDNDDLFVADDLDGVDALKEDEESRRLLQTWELEGGPDTILESSTLHPAACPTSSNPDRKIAYMMDLFKSREMVRGVAENLTLGPHSTLPTSVLPPIPSTRKWITDFHTDNTLTLSLDPTTIPDHCTEAVELLDISLDGSGMAWQPSPALSHDPRVVEIFAKESYDSGETLILVRRDSQLLMFLGVKEVQGSVESFRPGTLRKLDLFRESASNKIGNLDLIIIDEVSMKKNEFLTFRFGVHVVLVGDVLQLPPVGENRCKKPLYKDKYVSRRVRWLSLWCEFQNVEILKDLVRFKADPEWGRD</sequence>
<dbReference type="Proteomes" id="UP000198211">
    <property type="component" value="Unassembled WGS sequence"/>
</dbReference>
<protein>
    <submittedName>
        <fullName evidence="1">Uncharacterized protein</fullName>
    </submittedName>
</protein>
<name>A0A225WAV2_9STRA</name>
<comment type="caution">
    <text evidence="1">The sequence shown here is derived from an EMBL/GenBank/DDBJ whole genome shotgun (WGS) entry which is preliminary data.</text>
</comment>
<reference evidence="2" key="1">
    <citation type="submission" date="2017-03" db="EMBL/GenBank/DDBJ databases">
        <title>Phytopthora megakarya and P. palmivora, two closely related causual agents of cacao black pod achieved similar genome size and gene model numbers by different mechanisms.</title>
        <authorList>
            <person name="Ali S."/>
            <person name="Shao J."/>
            <person name="Larry D.J."/>
            <person name="Kronmiller B."/>
            <person name="Shen D."/>
            <person name="Strem M.D."/>
            <person name="Melnick R.L."/>
            <person name="Guiltinan M.J."/>
            <person name="Tyler B.M."/>
            <person name="Meinhardt L.W."/>
            <person name="Bailey B.A."/>
        </authorList>
    </citation>
    <scope>NUCLEOTIDE SEQUENCE [LARGE SCALE GENOMIC DNA]</scope>
    <source>
        <strain evidence="2">zdho120</strain>
    </source>
</reference>
<dbReference type="OrthoDB" id="129520at2759"/>
<dbReference type="SUPFAM" id="SSF52540">
    <property type="entry name" value="P-loop containing nucleoside triphosphate hydrolases"/>
    <property type="match status" value="1"/>
</dbReference>
<dbReference type="Gene3D" id="3.40.50.300">
    <property type="entry name" value="P-loop containing nucleotide triphosphate hydrolases"/>
    <property type="match status" value="1"/>
</dbReference>
<accession>A0A225WAV2</accession>
<keyword evidence="2" id="KW-1185">Reference proteome</keyword>
<dbReference type="EMBL" id="NBNE01001243">
    <property type="protein sequence ID" value="OWZ14866.1"/>
    <property type="molecule type" value="Genomic_DNA"/>
</dbReference>
<evidence type="ECO:0000313" key="2">
    <source>
        <dbReference type="Proteomes" id="UP000198211"/>
    </source>
</evidence>
<dbReference type="InterPro" id="IPR027417">
    <property type="entry name" value="P-loop_NTPase"/>
</dbReference>
<organism evidence="1 2">
    <name type="scientific">Phytophthora megakarya</name>
    <dbReference type="NCBI Taxonomy" id="4795"/>
    <lineage>
        <taxon>Eukaryota</taxon>
        <taxon>Sar</taxon>
        <taxon>Stramenopiles</taxon>
        <taxon>Oomycota</taxon>
        <taxon>Peronosporomycetes</taxon>
        <taxon>Peronosporales</taxon>
        <taxon>Peronosporaceae</taxon>
        <taxon>Phytophthora</taxon>
    </lineage>
</organism>
<proteinExistence type="predicted"/>